<proteinExistence type="predicted"/>
<keyword evidence="2" id="KW-1185">Reference proteome</keyword>
<dbReference type="AlphaFoldDB" id="A0AA86S954"/>
<dbReference type="EMBL" id="OY731399">
    <property type="protein sequence ID" value="CAJ1932202.1"/>
    <property type="molecule type" value="Genomic_DNA"/>
</dbReference>
<gene>
    <name evidence="1" type="ORF">AYBTSS11_LOCUS5682</name>
</gene>
<evidence type="ECO:0000313" key="1">
    <source>
        <dbReference type="EMBL" id="CAJ1932202.1"/>
    </source>
</evidence>
<evidence type="ECO:0000313" key="2">
    <source>
        <dbReference type="Proteomes" id="UP001189624"/>
    </source>
</evidence>
<organism evidence="1 2">
    <name type="scientific">Sphenostylis stenocarpa</name>
    <dbReference type="NCBI Taxonomy" id="92480"/>
    <lineage>
        <taxon>Eukaryota</taxon>
        <taxon>Viridiplantae</taxon>
        <taxon>Streptophyta</taxon>
        <taxon>Embryophyta</taxon>
        <taxon>Tracheophyta</taxon>
        <taxon>Spermatophyta</taxon>
        <taxon>Magnoliopsida</taxon>
        <taxon>eudicotyledons</taxon>
        <taxon>Gunneridae</taxon>
        <taxon>Pentapetalae</taxon>
        <taxon>rosids</taxon>
        <taxon>fabids</taxon>
        <taxon>Fabales</taxon>
        <taxon>Fabaceae</taxon>
        <taxon>Papilionoideae</taxon>
        <taxon>50 kb inversion clade</taxon>
        <taxon>NPAAA clade</taxon>
        <taxon>indigoferoid/millettioid clade</taxon>
        <taxon>Phaseoleae</taxon>
        <taxon>Sphenostylis</taxon>
    </lineage>
</organism>
<reference evidence="1" key="1">
    <citation type="submission" date="2023-10" db="EMBL/GenBank/DDBJ databases">
        <authorList>
            <person name="Domelevo Entfellner J.-B."/>
        </authorList>
    </citation>
    <scope>NUCLEOTIDE SEQUENCE</scope>
</reference>
<protein>
    <submittedName>
        <fullName evidence="1">Uncharacterized protein</fullName>
    </submittedName>
</protein>
<dbReference type="Proteomes" id="UP001189624">
    <property type="component" value="Chromosome 2"/>
</dbReference>
<name>A0AA86S954_9FABA</name>
<dbReference type="Gramene" id="rna-AYBTSS11_LOCUS5682">
    <property type="protein sequence ID" value="CAJ1932202.1"/>
    <property type="gene ID" value="gene-AYBTSS11_LOCUS5682"/>
</dbReference>
<accession>A0AA86S954</accession>
<sequence length="129" mass="14445">MEERGAEFIVASYSEILCAILFRGDEISVMEASNICDNSLNCGGLGRSSRAHQMLYAILIRPSFSWPVIGATRLNPHNPEIGGNYSSRVSREQGVKRICWPRSNPNRWWFDYFPVKHASVHAKSSSGEA</sequence>